<feature type="region of interest" description="Disordered" evidence="1">
    <location>
        <begin position="223"/>
        <end position="244"/>
    </location>
</feature>
<dbReference type="Gene3D" id="1.10.1130.10">
    <property type="entry name" value="Flavocytochrome C3, Chain A"/>
    <property type="match status" value="1"/>
</dbReference>
<proteinExistence type="predicted"/>
<dbReference type="AlphaFoldDB" id="A0A0J1BM74"/>
<gene>
    <name evidence="2" type="ORF">RISK_000660</name>
</gene>
<sequence length="244" mass="26387">MGWKFMSRIANLLFAGVVCLIGAMFFVATSRTALREDSHATPDAVASVAQSGDVSFQSASEPAAKSDGEQEAYPTVIRKPSGPPRIELAGTDPQGRTGSVACSTCHRVRQPNLDNKTAATLDEFHQGMTFSHGSIACYSCHNPDDSDSLRLADGTLVAYQEVMTLCSQCHSKQAESFAHGAHGGMNGHWDLTRGPQMKNNCIDCHDPHAPAYPKMIVGFKPKDRFNAPLDHSHDHEGAESHDEH</sequence>
<protein>
    <submittedName>
        <fullName evidence="2">Uncharacterized protein</fullName>
    </submittedName>
</protein>
<dbReference type="PATRIC" id="fig|595434.4.peg.641"/>
<dbReference type="Proteomes" id="UP000036367">
    <property type="component" value="Unassembled WGS sequence"/>
</dbReference>
<evidence type="ECO:0000313" key="3">
    <source>
        <dbReference type="Proteomes" id="UP000036367"/>
    </source>
</evidence>
<comment type="caution">
    <text evidence="2">The sequence shown here is derived from an EMBL/GenBank/DDBJ whole genome shotgun (WGS) entry which is preliminary data.</text>
</comment>
<dbReference type="InterPro" id="IPR036280">
    <property type="entry name" value="Multihaem_cyt_sf"/>
</dbReference>
<name>A0A0J1BM74_RHOIS</name>
<evidence type="ECO:0000256" key="1">
    <source>
        <dbReference type="SAM" id="MobiDB-lite"/>
    </source>
</evidence>
<keyword evidence="3" id="KW-1185">Reference proteome</keyword>
<dbReference type="EMBL" id="LECT01000006">
    <property type="protein sequence ID" value="KLU07582.1"/>
    <property type="molecule type" value="Genomic_DNA"/>
</dbReference>
<dbReference type="STRING" id="595434.RISK_000660"/>
<reference evidence="2" key="1">
    <citation type="submission" date="2015-05" db="EMBL/GenBank/DDBJ databases">
        <title>Permanent draft genome of Rhodopirellula islandicus K833.</title>
        <authorList>
            <person name="Kizina J."/>
            <person name="Richter M."/>
            <person name="Glockner F.O."/>
            <person name="Harder J."/>
        </authorList>
    </citation>
    <scope>NUCLEOTIDE SEQUENCE [LARGE SCALE GENOMIC DNA]</scope>
    <source>
        <strain evidence="2">K833</strain>
    </source>
</reference>
<evidence type="ECO:0000313" key="2">
    <source>
        <dbReference type="EMBL" id="KLU07582.1"/>
    </source>
</evidence>
<accession>A0A0J1BM74</accession>
<organism evidence="2 3">
    <name type="scientific">Rhodopirellula islandica</name>
    <dbReference type="NCBI Taxonomy" id="595434"/>
    <lineage>
        <taxon>Bacteria</taxon>
        <taxon>Pseudomonadati</taxon>
        <taxon>Planctomycetota</taxon>
        <taxon>Planctomycetia</taxon>
        <taxon>Pirellulales</taxon>
        <taxon>Pirellulaceae</taxon>
        <taxon>Rhodopirellula</taxon>
    </lineage>
</organism>
<dbReference type="SUPFAM" id="SSF48695">
    <property type="entry name" value="Multiheme cytochromes"/>
    <property type="match status" value="1"/>
</dbReference>